<comment type="similarity">
    <text evidence="5">Belongs to the binding-protein-dependent transport system permease family.</text>
</comment>
<dbReference type="Proteomes" id="UP000236959">
    <property type="component" value="Unassembled WGS sequence"/>
</dbReference>
<evidence type="ECO:0000256" key="4">
    <source>
        <dbReference type="ARBA" id="ARBA00023136"/>
    </source>
</evidence>
<dbReference type="PANTHER" id="PTHR43376">
    <property type="entry name" value="OLIGOPEPTIDE TRANSPORT SYSTEM PERMEASE PROTEIN"/>
    <property type="match status" value="1"/>
</dbReference>
<evidence type="ECO:0000259" key="6">
    <source>
        <dbReference type="PROSITE" id="PS50928"/>
    </source>
</evidence>
<evidence type="ECO:0000256" key="3">
    <source>
        <dbReference type="ARBA" id="ARBA00022989"/>
    </source>
</evidence>
<keyword evidence="3 5" id="KW-1133">Transmembrane helix</keyword>
<evidence type="ECO:0000256" key="1">
    <source>
        <dbReference type="ARBA" id="ARBA00004651"/>
    </source>
</evidence>
<dbReference type="RefSeq" id="WP_103225367.1">
    <property type="nucleotide sequence ID" value="NZ_PPCN01000018.1"/>
</dbReference>
<dbReference type="GO" id="GO:0055085">
    <property type="term" value="P:transmembrane transport"/>
    <property type="evidence" value="ECO:0007669"/>
    <property type="project" value="InterPro"/>
</dbReference>
<dbReference type="Pfam" id="PF00528">
    <property type="entry name" value="BPD_transp_1"/>
    <property type="match status" value="1"/>
</dbReference>
<feature type="domain" description="ABC transmembrane type-1" evidence="6">
    <location>
        <begin position="97"/>
        <end position="308"/>
    </location>
</feature>
<evidence type="ECO:0000256" key="5">
    <source>
        <dbReference type="RuleBase" id="RU363032"/>
    </source>
</evidence>
<accession>A0A2S3UKN1</accession>
<dbReference type="Gene3D" id="1.10.3720.10">
    <property type="entry name" value="MetI-like"/>
    <property type="match status" value="1"/>
</dbReference>
<evidence type="ECO:0000313" key="8">
    <source>
        <dbReference type="Proteomes" id="UP000236959"/>
    </source>
</evidence>
<dbReference type="GO" id="GO:0005886">
    <property type="term" value="C:plasma membrane"/>
    <property type="evidence" value="ECO:0007669"/>
    <property type="project" value="UniProtKB-SubCell"/>
</dbReference>
<dbReference type="PANTHER" id="PTHR43376:SF1">
    <property type="entry name" value="OLIGOPEPTIDE TRANSPORT SYSTEM PERMEASE PROTEIN"/>
    <property type="match status" value="1"/>
</dbReference>
<keyword evidence="2 5" id="KW-0812">Transmembrane</keyword>
<dbReference type="InterPro" id="IPR035906">
    <property type="entry name" value="MetI-like_sf"/>
</dbReference>
<feature type="transmembrane region" description="Helical" evidence="5">
    <location>
        <begin position="247"/>
        <end position="269"/>
    </location>
</feature>
<dbReference type="SUPFAM" id="SSF161098">
    <property type="entry name" value="MetI-like"/>
    <property type="match status" value="1"/>
</dbReference>
<comment type="subcellular location">
    <subcellularLocation>
        <location evidence="1 5">Cell membrane</location>
        <topology evidence="1 5">Multi-pass membrane protein</topology>
    </subcellularLocation>
</comment>
<gene>
    <name evidence="7" type="ORF">CLV41_11853</name>
</gene>
<keyword evidence="8" id="KW-1185">Reference proteome</keyword>
<keyword evidence="5" id="KW-0813">Transport</keyword>
<name>A0A2S3UKN1_9HYPH</name>
<feature type="transmembrane region" description="Helical" evidence="5">
    <location>
        <begin position="97"/>
        <end position="123"/>
    </location>
</feature>
<evidence type="ECO:0000256" key="2">
    <source>
        <dbReference type="ARBA" id="ARBA00022692"/>
    </source>
</evidence>
<reference evidence="7 8" key="1">
    <citation type="submission" date="2018-01" db="EMBL/GenBank/DDBJ databases">
        <title>Genomic Encyclopedia of Archaeal and Bacterial Type Strains, Phase II (KMG-II): from individual species to whole genera.</title>
        <authorList>
            <person name="Goeker M."/>
        </authorList>
    </citation>
    <scope>NUCLEOTIDE SEQUENCE [LARGE SCALE GENOMIC DNA]</scope>
    <source>
        <strain evidence="7 8">DSM 17023</strain>
    </source>
</reference>
<feature type="transmembrane region" description="Helical" evidence="5">
    <location>
        <begin position="181"/>
        <end position="206"/>
    </location>
</feature>
<dbReference type="InterPro" id="IPR000515">
    <property type="entry name" value="MetI-like"/>
</dbReference>
<dbReference type="CDD" id="cd06261">
    <property type="entry name" value="TM_PBP2"/>
    <property type="match status" value="1"/>
</dbReference>
<feature type="transmembrane region" description="Helical" evidence="5">
    <location>
        <begin position="135"/>
        <end position="161"/>
    </location>
</feature>
<evidence type="ECO:0000313" key="7">
    <source>
        <dbReference type="EMBL" id="POF28049.1"/>
    </source>
</evidence>
<sequence length="322" mass="34430">MVYLRIVLQYAVVLIVALSLNFALPRIAPGEPIDFLLPEDVLANMSQEEHAQVMREFGLDLPVSTQFSNYVTGVFSGDLGTSVSYGMPVWEVVLSRLPWTLLLMGWALVLSAIAGSALGVAAAKLKGGKLDIMSLVGVMFLGSAPPFWVAMLLITLFSAHLGWLPSYGAAPLTAMPGSWDWISGVALRLIMPVTALTLFQTANILLTARSAMTIALGQDYITFARAKGASENRIFTAHAFRNACLPIYTNIMIGIGNLVGGALVIETVFSYPGIGSLIVEGVGARDYNLLQGVFLLATLSVVLANLAADLGYPLLDPRARRA</sequence>
<proteinExistence type="inferred from homology"/>
<organism evidence="7 8">
    <name type="scientific">Roseibium marinum</name>
    <dbReference type="NCBI Taxonomy" id="281252"/>
    <lineage>
        <taxon>Bacteria</taxon>
        <taxon>Pseudomonadati</taxon>
        <taxon>Pseudomonadota</taxon>
        <taxon>Alphaproteobacteria</taxon>
        <taxon>Hyphomicrobiales</taxon>
        <taxon>Stappiaceae</taxon>
        <taxon>Roseibium</taxon>
    </lineage>
</organism>
<dbReference type="OrthoDB" id="9807402at2"/>
<feature type="transmembrane region" description="Helical" evidence="5">
    <location>
        <begin position="289"/>
        <end position="312"/>
    </location>
</feature>
<keyword evidence="4 5" id="KW-0472">Membrane</keyword>
<feature type="transmembrane region" description="Helical" evidence="5">
    <location>
        <begin position="7"/>
        <end position="28"/>
    </location>
</feature>
<dbReference type="AlphaFoldDB" id="A0A2S3UKN1"/>
<dbReference type="PROSITE" id="PS50928">
    <property type="entry name" value="ABC_TM1"/>
    <property type="match status" value="1"/>
</dbReference>
<dbReference type="EMBL" id="PPCN01000018">
    <property type="protein sequence ID" value="POF28049.1"/>
    <property type="molecule type" value="Genomic_DNA"/>
</dbReference>
<protein>
    <submittedName>
        <fullName evidence="7">Peptide/nickel transport system permease protein</fullName>
    </submittedName>
</protein>
<comment type="caution">
    <text evidence="7">The sequence shown here is derived from an EMBL/GenBank/DDBJ whole genome shotgun (WGS) entry which is preliminary data.</text>
</comment>